<sequence>MKRNLTKKDVLNLNRILKQKIYLFTSTCKRISKITWSWIRDALQRQAMDECHYRSDFLDVNTLQEDHRPDSPLSSREV</sequence>
<dbReference type="EMBL" id="JAHQIW010005410">
    <property type="protein sequence ID" value="KAJ1365944.1"/>
    <property type="molecule type" value="Genomic_DNA"/>
</dbReference>
<accession>A0AAD5WCT5</accession>
<keyword evidence="2" id="KW-1185">Reference proteome</keyword>
<evidence type="ECO:0000313" key="2">
    <source>
        <dbReference type="Proteomes" id="UP001196413"/>
    </source>
</evidence>
<name>A0AAD5WCT5_PARTN</name>
<dbReference type="Proteomes" id="UP001196413">
    <property type="component" value="Unassembled WGS sequence"/>
</dbReference>
<protein>
    <submittedName>
        <fullName evidence="1">Uncharacterized protein</fullName>
    </submittedName>
</protein>
<evidence type="ECO:0000313" key="1">
    <source>
        <dbReference type="EMBL" id="KAJ1365944.1"/>
    </source>
</evidence>
<dbReference type="AlphaFoldDB" id="A0AAD5WCT5"/>
<comment type="caution">
    <text evidence="1">The sequence shown here is derived from an EMBL/GenBank/DDBJ whole genome shotgun (WGS) entry which is preliminary data.</text>
</comment>
<organism evidence="1 2">
    <name type="scientific">Parelaphostrongylus tenuis</name>
    <name type="common">Meningeal worm</name>
    <dbReference type="NCBI Taxonomy" id="148309"/>
    <lineage>
        <taxon>Eukaryota</taxon>
        <taxon>Metazoa</taxon>
        <taxon>Ecdysozoa</taxon>
        <taxon>Nematoda</taxon>
        <taxon>Chromadorea</taxon>
        <taxon>Rhabditida</taxon>
        <taxon>Rhabditina</taxon>
        <taxon>Rhabditomorpha</taxon>
        <taxon>Strongyloidea</taxon>
        <taxon>Metastrongylidae</taxon>
        <taxon>Parelaphostrongylus</taxon>
    </lineage>
</organism>
<gene>
    <name evidence="1" type="ORF">KIN20_026431</name>
</gene>
<proteinExistence type="predicted"/>
<reference evidence="1" key="1">
    <citation type="submission" date="2021-06" db="EMBL/GenBank/DDBJ databases">
        <title>Parelaphostrongylus tenuis whole genome reference sequence.</title>
        <authorList>
            <person name="Garwood T.J."/>
            <person name="Larsen P.A."/>
            <person name="Fountain-Jones N.M."/>
            <person name="Garbe J.R."/>
            <person name="Macchietto M.G."/>
            <person name="Kania S.A."/>
            <person name="Gerhold R.W."/>
            <person name="Richards J.E."/>
            <person name="Wolf T.M."/>
        </authorList>
    </citation>
    <scope>NUCLEOTIDE SEQUENCE</scope>
    <source>
        <strain evidence="1">MNPRO001-30</strain>
        <tissue evidence="1">Meninges</tissue>
    </source>
</reference>